<dbReference type="STRING" id="1802668.A2831_01710"/>
<comment type="similarity">
    <text evidence="2">Belongs to the membrane fusion protein (MFP) (TC 8.A.1) family.</text>
</comment>
<dbReference type="AlphaFoldDB" id="A0A1F8EY94"/>
<dbReference type="Proteomes" id="UP000177507">
    <property type="component" value="Unassembled WGS sequence"/>
</dbReference>
<comment type="caution">
    <text evidence="7">The sequence shown here is derived from an EMBL/GenBank/DDBJ whole genome shotgun (WGS) entry which is preliminary data.</text>
</comment>
<dbReference type="InterPro" id="IPR050465">
    <property type="entry name" value="UPF0194_transport"/>
</dbReference>
<comment type="subcellular location">
    <subcellularLocation>
        <location evidence="1">Cell envelope</location>
    </subcellularLocation>
</comment>
<evidence type="ECO:0000259" key="5">
    <source>
        <dbReference type="Pfam" id="PF25954"/>
    </source>
</evidence>
<evidence type="ECO:0000256" key="2">
    <source>
        <dbReference type="ARBA" id="ARBA00009477"/>
    </source>
</evidence>
<keyword evidence="4" id="KW-0812">Transmembrane</keyword>
<accession>A0A1F8EY94</accession>
<feature type="domain" description="CzcB-like barrel-sandwich hybrid" evidence="6">
    <location>
        <begin position="91"/>
        <end position="361"/>
    </location>
</feature>
<dbReference type="GO" id="GO:0016020">
    <property type="term" value="C:membrane"/>
    <property type="evidence" value="ECO:0007669"/>
    <property type="project" value="InterPro"/>
</dbReference>
<feature type="domain" description="CusB-like beta-barrel" evidence="5">
    <location>
        <begin position="366"/>
        <end position="442"/>
    </location>
</feature>
<keyword evidence="3" id="KW-0175">Coiled coil</keyword>
<sequence>MEGLFFLDFLPILIYNYIMLNKLKSLIKQYKKTSILIALIILGGAIFFIAGREEKTAGKIVKVQLGTISQGVSATGRVEPSQAVDLSFDRPGRIIFVAAKTGDKVRPGQLLIQLESSELFAQKQRELANLSAAQVRLDQIRASADTTDLDNSLIVSTLSGAVKTITDMMADFTKNQYAYFSGFTGEANSIADAKESVLYSLYSQPNLGRVLTWYFLSLNSGLKRDISDVENGVFAGDVDTLVERTREALLKTKFALELLNSALSNTSEASATDKAIIKTAVDLVIAQLASLTTKNKSLLSQTFDIRLAQAQLEQARASLAFVDAQIAKNSLRAPFAGVITDVRVELGEVVSGAAAVSMISNGKYQIEVNISEADITKINVGNSAMIRFDAYGSDANFDAEVVHINPAASVTNGIAVYGVTLEFANQDSRILPGLTADIDIQTNKKENVLYIPSRNIMNRDGKKYVNLLVDDKATDNRFANLSVISNSKTGRIYEVEIQTGLKGSDGRIEVISGLKEGDQISND</sequence>
<dbReference type="NCBIfam" id="TIGR01730">
    <property type="entry name" value="RND_mfp"/>
    <property type="match status" value="1"/>
</dbReference>
<gene>
    <name evidence="7" type="ORF">A2831_01710</name>
</gene>
<dbReference type="GO" id="GO:0022857">
    <property type="term" value="F:transmembrane transporter activity"/>
    <property type="evidence" value="ECO:0007669"/>
    <property type="project" value="InterPro"/>
</dbReference>
<dbReference type="Gene3D" id="2.40.420.20">
    <property type="match status" value="1"/>
</dbReference>
<dbReference type="Gene3D" id="2.40.50.100">
    <property type="match status" value="1"/>
</dbReference>
<evidence type="ECO:0000313" key="8">
    <source>
        <dbReference type="Proteomes" id="UP000177507"/>
    </source>
</evidence>
<dbReference type="SUPFAM" id="SSF111369">
    <property type="entry name" value="HlyD-like secretion proteins"/>
    <property type="match status" value="2"/>
</dbReference>
<evidence type="ECO:0000256" key="4">
    <source>
        <dbReference type="SAM" id="Phobius"/>
    </source>
</evidence>
<dbReference type="Gene3D" id="1.10.287.470">
    <property type="entry name" value="Helix hairpin bin"/>
    <property type="match status" value="1"/>
</dbReference>
<dbReference type="GO" id="GO:0030313">
    <property type="term" value="C:cell envelope"/>
    <property type="evidence" value="ECO:0007669"/>
    <property type="project" value="UniProtKB-SubCell"/>
</dbReference>
<evidence type="ECO:0008006" key="9">
    <source>
        <dbReference type="Google" id="ProtNLM"/>
    </source>
</evidence>
<evidence type="ECO:0000259" key="6">
    <source>
        <dbReference type="Pfam" id="PF25973"/>
    </source>
</evidence>
<dbReference type="Pfam" id="PF25954">
    <property type="entry name" value="Beta-barrel_RND_2"/>
    <property type="match status" value="1"/>
</dbReference>
<dbReference type="InterPro" id="IPR058647">
    <property type="entry name" value="BSH_CzcB-like"/>
</dbReference>
<dbReference type="InterPro" id="IPR058792">
    <property type="entry name" value="Beta-barrel_RND_2"/>
</dbReference>
<name>A0A1F8EY94_9BACT</name>
<dbReference type="InterPro" id="IPR006143">
    <property type="entry name" value="RND_pump_MFP"/>
</dbReference>
<keyword evidence="4" id="KW-1133">Transmembrane helix</keyword>
<evidence type="ECO:0000256" key="3">
    <source>
        <dbReference type="ARBA" id="ARBA00023054"/>
    </source>
</evidence>
<dbReference type="EMBL" id="MGJI01000010">
    <property type="protein sequence ID" value="OGN05310.1"/>
    <property type="molecule type" value="Genomic_DNA"/>
</dbReference>
<feature type="transmembrane region" description="Helical" evidence="4">
    <location>
        <begin position="6"/>
        <end position="23"/>
    </location>
</feature>
<dbReference type="Gene3D" id="2.40.30.170">
    <property type="match status" value="1"/>
</dbReference>
<dbReference type="PANTHER" id="PTHR32347">
    <property type="entry name" value="EFFLUX SYSTEM COMPONENT YKNX-RELATED"/>
    <property type="match status" value="1"/>
</dbReference>
<proteinExistence type="inferred from homology"/>
<dbReference type="PRINTS" id="PR01490">
    <property type="entry name" value="RTXTOXIND"/>
</dbReference>
<organism evidence="7 8">
    <name type="scientific">Candidatus Yanofskybacteria bacterium RIFCSPHIGHO2_01_FULL_44_17</name>
    <dbReference type="NCBI Taxonomy" id="1802668"/>
    <lineage>
        <taxon>Bacteria</taxon>
        <taxon>Candidatus Yanofskyibacteriota</taxon>
    </lineage>
</organism>
<evidence type="ECO:0000256" key="1">
    <source>
        <dbReference type="ARBA" id="ARBA00004196"/>
    </source>
</evidence>
<keyword evidence="4" id="KW-0472">Membrane</keyword>
<feature type="transmembrane region" description="Helical" evidence="4">
    <location>
        <begin position="35"/>
        <end position="51"/>
    </location>
</feature>
<dbReference type="PANTHER" id="PTHR32347:SF23">
    <property type="entry name" value="BLL5650 PROTEIN"/>
    <property type="match status" value="1"/>
</dbReference>
<reference evidence="7 8" key="1">
    <citation type="journal article" date="2016" name="Nat. Commun.">
        <title>Thousands of microbial genomes shed light on interconnected biogeochemical processes in an aquifer system.</title>
        <authorList>
            <person name="Anantharaman K."/>
            <person name="Brown C.T."/>
            <person name="Hug L.A."/>
            <person name="Sharon I."/>
            <person name="Castelle C.J."/>
            <person name="Probst A.J."/>
            <person name="Thomas B.C."/>
            <person name="Singh A."/>
            <person name="Wilkins M.J."/>
            <person name="Karaoz U."/>
            <person name="Brodie E.L."/>
            <person name="Williams K.H."/>
            <person name="Hubbard S.S."/>
            <person name="Banfield J.F."/>
        </authorList>
    </citation>
    <scope>NUCLEOTIDE SEQUENCE [LARGE SCALE GENOMIC DNA]</scope>
</reference>
<dbReference type="Pfam" id="PF25973">
    <property type="entry name" value="BSH_CzcB"/>
    <property type="match status" value="1"/>
</dbReference>
<protein>
    <recommendedName>
        <fullName evidence="9">Membrane fusion protein biotin-lipoyl like domain-containing protein</fullName>
    </recommendedName>
</protein>
<evidence type="ECO:0000313" key="7">
    <source>
        <dbReference type="EMBL" id="OGN05310.1"/>
    </source>
</evidence>